<gene>
    <name evidence="1" type="ORF">KPL81_15095</name>
</gene>
<accession>A0ABS6ZQY3</accession>
<name>A0ABS6ZQY3_9GAMM</name>
<protein>
    <recommendedName>
        <fullName evidence="3">DUF2892 domain-containing protein</fullName>
    </recommendedName>
</protein>
<sequence>MLPTTTSRVEQNTAAEANERIRLRMEDSIYYFAEHPHEIGSRLRELDAEWDIERTLEANAATLGLAGVAMGAFVDKRWLLFPAAISGFLLQHALQGWCPPIVLFRKQGVRTSTEIDQERYALKALRGDFVLTDETEGLSHDEKVQRVLATLH</sequence>
<dbReference type="Proteomes" id="UP000769617">
    <property type="component" value="Unassembled WGS sequence"/>
</dbReference>
<proteinExistence type="predicted"/>
<dbReference type="EMBL" id="JAHYCA010000005">
    <property type="protein sequence ID" value="MBW6392478.1"/>
    <property type="molecule type" value="Genomic_DNA"/>
</dbReference>
<reference evidence="1 2" key="1">
    <citation type="submission" date="2021-07" db="EMBL/GenBank/DDBJ databases">
        <authorList>
            <person name="So Y."/>
        </authorList>
    </citation>
    <scope>NUCLEOTIDE SEQUENCE [LARGE SCALE GENOMIC DNA]</scope>
    <source>
        <strain evidence="1 2">Y3S6</strain>
    </source>
</reference>
<comment type="caution">
    <text evidence="1">The sequence shown here is derived from an EMBL/GenBank/DDBJ whole genome shotgun (WGS) entry which is preliminary data.</text>
</comment>
<dbReference type="RefSeq" id="WP_219792876.1">
    <property type="nucleotide sequence ID" value="NZ_JAHYCA010000005.1"/>
</dbReference>
<organism evidence="1 2">
    <name type="scientific">Billgrantia antri</name>
    <dbReference type="NCBI Taxonomy" id="2846777"/>
    <lineage>
        <taxon>Bacteria</taxon>
        <taxon>Pseudomonadati</taxon>
        <taxon>Pseudomonadota</taxon>
        <taxon>Gammaproteobacteria</taxon>
        <taxon>Oceanospirillales</taxon>
        <taxon>Halomonadaceae</taxon>
        <taxon>Billgrantia</taxon>
    </lineage>
</organism>
<evidence type="ECO:0000313" key="2">
    <source>
        <dbReference type="Proteomes" id="UP000769617"/>
    </source>
</evidence>
<evidence type="ECO:0000313" key="1">
    <source>
        <dbReference type="EMBL" id="MBW6392478.1"/>
    </source>
</evidence>
<dbReference type="Gene3D" id="6.10.140.1340">
    <property type="match status" value="1"/>
</dbReference>
<evidence type="ECO:0008006" key="3">
    <source>
        <dbReference type="Google" id="ProtNLM"/>
    </source>
</evidence>
<keyword evidence="2" id="KW-1185">Reference proteome</keyword>